<protein>
    <submittedName>
        <fullName evidence="1">Uncharacterized protein</fullName>
    </submittedName>
</protein>
<evidence type="ECO:0000313" key="1">
    <source>
        <dbReference type="EMBL" id="TKY91130.1"/>
    </source>
</evidence>
<gene>
    <name evidence="1" type="ORF">C5S46_07415</name>
</gene>
<sequence>MTQWRPYENKDTYYFLVDSKPAEIVDITKPDTVFCTAFVSTANCFNGVKKPDLLWFKQYKECTTLEESKTVLKNVVDLVKNENFQDLYIWVLSSDFSTIEKNGKEFLYGAEKEVAELKIINDTVQYKGDVFKIDKAKMLIWLNFCLCNMATSLVDKTLAWKKKRGVFLLDRLGDSDKRIQKFMRMITSETSLNKLWNRCAEDHKIKPLQVGFEFPADKDENEKFIPASKLMQTSLVDWIVFAAYAVSNGLENRDKDFQRMLIEFIDFLEKNNYLKRIHFKGQIKWK</sequence>
<dbReference type="Proteomes" id="UP000315423">
    <property type="component" value="Unassembled WGS sequence"/>
</dbReference>
<dbReference type="EMBL" id="QYBA01000255">
    <property type="protein sequence ID" value="TKY91130.1"/>
    <property type="molecule type" value="Genomic_DNA"/>
</dbReference>
<comment type="caution">
    <text evidence="1">The sequence shown here is derived from an EMBL/GenBank/DDBJ whole genome shotgun (WGS) entry which is preliminary data.</text>
</comment>
<reference evidence="1" key="1">
    <citation type="submission" date="2018-09" db="EMBL/GenBank/DDBJ databases">
        <title>A genomic encyclopedia of anaerobic methanotrophic archaea.</title>
        <authorList>
            <person name="Skennerton C.T."/>
            <person name="Chadwick G.L."/>
            <person name="Laso-Perez R."/>
            <person name="Leu A.O."/>
            <person name="Speth D.R."/>
            <person name="Yu H."/>
            <person name="Morgan-Lang C."/>
            <person name="Hatzenpichler R."/>
            <person name="Goudeau D."/>
            <person name="Malmstrom R."/>
            <person name="Woyke T."/>
            <person name="Hallam S."/>
            <person name="Tyson G.W."/>
            <person name="Wegener G."/>
            <person name="Boetius A."/>
            <person name="Orphan V.J."/>
        </authorList>
    </citation>
    <scope>NUCLEOTIDE SEQUENCE</scope>
    <source>
        <strain evidence="1">CONS3730D10UFb2</strain>
    </source>
</reference>
<name>A0AC61S9D4_9EURY</name>
<proteinExistence type="predicted"/>
<evidence type="ECO:0000313" key="2">
    <source>
        <dbReference type="Proteomes" id="UP000315423"/>
    </source>
</evidence>
<organism evidence="1 2">
    <name type="scientific">Candidatus Methanomarinus sp</name>
    <dbReference type="NCBI Taxonomy" id="3386244"/>
    <lineage>
        <taxon>Archaea</taxon>
        <taxon>Methanobacteriati</taxon>
        <taxon>Methanobacteriota</taxon>
        <taxon>Stenosarchaea group</taxon>
        <taxon>Methanomicrobia</taxon>
        <taxon>Methanosarcinales</taxon>
        <taxon>ANME-2 cluster</taxon>
        <taxon>Candidatus Methanocomedenaceae</taxon>
        <taxon>Candidatus Methanomarinus</taxon>
    </lineage>
</organism>
<accession>A0AC61S9D4</accession>